<gene>
    <name evidence="15" type="ORF">EV690_2425</name>
</gene>
<dbReference type="SUPFAM" id="SSF81342">
    <property type="entry name" value="Transmembrane di-heme cytochromes"/>
    <property type="match status" value="1"/>
</dbReference>
<dbReference type="GO" id="GO:0046872">
    <property type="term" value="F:metal ion binding"/>
    <property type="evidence" value="ECO:0007669"/>
    <property type="project" value="UniProtKB-KW"/>
</dbReference>
<dbReference type="InterPro" id="IPR052168">
    <property type="entry name" value="Cytochrome_b561_oxidase"/>
</dbReference>
<keyword evidence="10" id="KW-0408">Iron</keyword>
<organism evidence="15 16">
    <name type="scientific">Celerinatantimonas diazotrophica</name>
    <dbReference type="NCBI Taxonomy" id="412034"/>
    <lineage>
        <taxon>Bacteria</taxon>
        <taxon>Pseudomonadati</taxon>
        <taxon>Pseudomonadota</taxon>
        <taxon>Gammaproteobacteria</taxon>
        <taxon>Celerinatantimonadaceae</taxon>
        <taxon>Celerinatantimonas</taxon>
    </lineage>
</organism>
<feature type="domain" description="Cytochrome b561 bacterial/Ni-hydrogenase" evidence="14">
    <location>
        <begin position="3"/>
        <end position="173"/>
    </location>
</feature>
<evidence type="ECO:0000256" key="4">
    <source>
        <dbReference type="ARBA" id="ARBA00022475"/>
    </source>
</evidence>
<dbReference type="GO" id="GO:0020037">
    <property type="term" value="F:heme binding"/>
    <property type="evidence" value="ECO:0007669"/>
    <property type="project" value="TreeGrafter"/>
</dbReference>
<evidence type="ECO:0000256" key="13">
    <source>
        <dbReference type="SAM" id="Phobius"/>
    </source>
</evidence>
<keyword evidence="9 13" id="KW-1133">Transmembrane helix</keyword>
<comment type="cofactor">
    <cofactor evidence="1">
        <name>heme b</name>
        <dbReference type="ChEBI" id="CHEBI:60344"/>
    </cofactor>
</comment>
<keyword evidence="8" id="KW-0249">Electron transport</keyword>
<evidence type="ECO:0000256" key="12">
    <source>
        <dbReference type="ARBA" id="ARBA00037975"/>
    </source>
</evidence>
<keyword evidence="11 13" id="KW-0472">Membrane</keyword>
<reference evidence="15 16" key="1">
    <citation type="submission" date="2019-03" db="EMBL/GenBank/DDBJ databases">
        <title>Genomic Encyclopedia of Type Strains, Phase IV (KMG-IV): sequencing the most valuable type-strain genomes for metagenomic binning, comparative biology and taxonomic classification.</title>
        <authorList>
            <person name="Goeker M."/>
        </authorList>
    </citation>
    <scope>NUCLEOTIDE SEQUENCE [LARGE SCALE GENOMIC DNA]</scope>
    <source>
        <strain evidence="15 16">DSM 18577</strain>
    </source>
</reference>
<evidence type="ECO:0000256" key="7">
    <source>
        <dbReference type="ARBA" id="ARBA00022723"/>
    </source>
</evidence>
<dbReference type="Proteomes" id="UP000295565">
    <property type="component" value="Unassembled WGS sequence"/>
</dbReference>
<dbReference type="OrthoDB" id="8589936at2"/>
<dbReference type="GO" id="GO:0022904">
    <property type="term" value="P:respiratory electron transport chain"/>
    <property type="evidence" value="ECO:0007669"/>
    <property type="project" value="InterPro"/>
</dbReference>
<dbReference type="InterPro" id="IPR016174">
    <property type="entry name" value="Di-haem_cyt_TM"/>
</dbReference>
<feature type="transmembrane region" description="Helical" evidence="13">
    <location>
        <begin position="7"/>
        <end position="24"/>
    </location>
</feature>
<dbReference type="InterPro" id="IPR011577">
    <property type="entry name" value="Cyt_b561_bac/Ni-Hgenase"/>
</dbReference>
<comment type="subcellular location">
    <subcellularLocation>
        <location evidence="2">Cell membrane</location>
        <topology evidence="2">Multi-pass membrane protein</topology>
    </subcellularLocation>
</comment>
<dbReference type="Pfam" id="PF01292">
    <property type="entry name" value="Ni_hydr_CYTB"/>
    <property type="match status" value="1"/>
</dbReference>
<evidence type="ECO:0000313" key="15">
    <source>
        <dbReference type="EMBL" id="TCK47402.1"/>
    </source>
</evidence>
<evidence type="ECO:0000256" key="11">
    <source>
        <dbReference type="ARBA" id="ARBA00023136"/>
    </source>
</evidence>
<comment type="similarity">
    <text evidence="12">Belongs to the cytochrome b561 family.</text>
</comment>
<name>A0A4R1J9W4_9GAMM</name>
<keyword evidence="5" id="KW-0349">Heme</keyword>
<evidence type="ECO:0000256" key="1">
    <source>
        <dbReference type="ARBA" id="ARBA00001970"/>
    </source>
</evidence>
<proteinExistence type="inferred from homology"/>
<protein>
    <submittedName>
        <fullName evidence="15">Cytochrome b561</fullName>
    </submittedName>
</protein>
<keyword evidence="6 13" id="KW-0812">Transmembrane</keyword>
<keyword evidence="7" id="KW-0479">Metal-binding</keyword>
<comment type="caution">
    <text evidence="15">The sequence shown here is derived from an EMBL/GenBank/DDBJ whole genome shotgun (WGS) entry which is preliminary data.</text>
</comment>
<dbReference type="PANTHER" id="PTHR30529">
    <property type="entry name" value="CYTOCHROME B561"/>
    <property type="match status" value="1"/>
</dbReference>
<keyword evidence="3" id="KW-0813">Transport</keyword>
<evidence type="ECO:0000256" key="8">
    <source>
        <dbReference type="ARBA" id="ARBA00022982"/>
    </source>
</evidence>
<dbReference type="GO" id="GO:0005886">
    <property type="term" value="C:plasma membrane"/>
    <property type="evidence" value="ECO:0007669"/>
    <property type="project" value="UniProtKB-SubCell"/>
</dbReference>
<feature type="transmembrane region" description="Helical" evidence="13">
    <location>
        <begin position="140"/>
        <end position="160"/>
    </location>
</feature>
<evidence type="ECO:0000259" key="14">
    <source>
        <dbReference type="Pfam" id="PF01292"/>
    </source>
</evidence>
<feature type="transmembrane region" description="Helical" evidence="13">
    <location>
        <begin position="44"/>
        <end position="65"/>
    </location>
</feature>
<evidence type="ECO:0000256" key="9">
    <source>
        <dbReference type="ARBA" id="ARBA00022989"/>
    </source>
</evidence>
<evidence type="ECO:0000313" key="16">
    <source>
        <dbReference type="Proteomes" id="UP000295565"/>
    </source>
</evidence>
<keyword evidence="16" id="KW-1185">Reference proteome</keyword>
<dbReference type="PANTHER" id="PTHR30529:SF3">
    <property type="entry name" value="CYTOCHROME B561 HOMOLOG 1"/>
    <property type="match status" value="1"/>
</dbReference>
<evidence type="ECO:0000256" key="3">
    <source>
        <dbReference type="ARBA" id="ARBA00022448"/>
    </source>
</evidence>
<dbReference type="RefSeq" id="WP_131913224.1">
    <property type="nucleotide sequence ID" value="NZ_OU594967.1"/>
</dbReference>
<evidence type="ECO:0000256" key="5">
    <source>
        <dbReference type="ARBA" id="ARBA00022617"/>
    </source>
</evidence>
<sequence>MQRFSSWTIGLHWLSVGLVIGAYTSVNLKDAFSDYRISELLRLVHFNCGGLLWGVMMARFVIFITRSKAVAIVPPIARLQQVISKLMHYLMFACFLSLPILGALSLALQQQSWPFLGIMTPILGEDFKASVQLHQFHEQIATIGYFLVGLHALAAFYHHFVRKDNTLLRMLPGRREHHHTKP</sequence>
<dbReference type="EMBL" id="SMGD01000014">
    <property type="protein sequence ID" value="TCK47402.1"/>
    <property type="molecule type" value="Genomic_DNA"/>
</dbReference>
<accession>A0A4R1J9W4</accession>
<feature type="transmembrane region" description="Helical" evidence="13">
    <location>
        <begin position="86"/>
        <end position="108"/>
    </location>
</feature>
<evidence type="ECO:0000256" key="6">
    <source>
        <dbReference type="ARBA" id="ARBA00022692"/>
    </source>
</evidence>
<keyword evidence="4" id="KW-1003">Cell membrane</keyword>
<evidence type="ECO:0000256" key="2">
    <source>
        <dbReference type="ARBA" id="ARBA00004651"/>
    </source>
</evidence>
<dbReference type="AlphaFoldDB" id="A0A4R1J9W4"/>
<evidence type="ECO:0000256" key="10">
    <source>
        <dbReference type="ARBA" id="ARBA00023004"/>
    </source>
</evidence>
<dbReference type="GO" id="GO:0009055">
    <property type="term" value="F:electron transfer activity"/>
    <property type="evidence" value="ECO:0007669"/>
    <property type="project" value="InterPro"/>
</dbReference>